<name>A0A1E3BH07_ASPCR</name>
<comment type="subcellular location">
    <subcellularLocation>
        <location evidence="1">Membrane</location>
        <topology evidence="1">Multi-pass membrane protein</topology>
    </subcellularLocation>
</comment>
<evidence type="ECO:0000256" key="6">
    <source>
        <dbReference type="SAM" id="Phobius"/>
    </source>
</evidence>
<gene>
    <name evidence="8" type="ORF">SI65_03303</name>
</gene>
<evidence type="ECO:0000256" key="2">
    <source>
        <dbReference type="ARBA" id="ARBA00010992"/>
    </source>
</evidence>
<sequence>MSGLLTLDTFMEMFPEMDTVSKSLTAAQKADNSNVQGVVVSIYEIGCMMGALGTLWAGDRFGRRKVVFGGAILMTIGAVIQCAAFGLLQFIVGRIITGIGNGFVTATVPMWQSECAKPHRRGAMVMIEGALIVFGLALAYWLEFALYFVSSQVNWHFPIAFQCVFSVTSVAFILELPEWPRWLVKKGRIEESSPAMAEHRE</sequence>
<dbReference type="Gene3D" id="1.20.1250.20">
    <property type="entry name" value="MFS general substrate transporter like domains"/>
    <property type="match status" value="1"/>
</dbReference>
<dbReference type="PANTHER" id="PTHR48022:SF68">
    <property type="entry name" value="MAJOR FACILITATOR SUPERFAMILY (MFS) PROFILE DOMAIN-CONTAINING PROTEIN-RELATED"/>
    <property type="match status" value="1"/>
</dbReference>
<dbReference type="STRING" id="573508.A0A1E3BH07"/>
<feature type="transmembrane region" description="Helical" evidence="6">
    <location>
        <begin position="123"/>
        <end position="149"/>
    </location>
</feature>
<dbReference type="InterPro" id="IPR005828">
    <property type="entry name" value="MFS_sugar_transport-like"/>
</dbReference>
<feature type="domain" description="Major facilitator superfamily (MFS) profile" evidence="7">
    <location>
        <begin position="1"/>
        <end position="201"/>
    </location>
</feature>
<protein>
    <recommendedName>
        <fullName evidence="7">Major facilitator superfamily (MFS) profile domain-containing protein</fullName>
    </recommendedName>
</protein>
<feature type="transmembrane region" description="Helical" evidence="6">
    <location>
        <begin position="92"/>
        <end position="111"/>
    </location>
</feature>
<keyword evidence="4 6" id="KW-1133">Transmembrane helix</keyword>
<dbReference type="PROSITE" id="PS50850">
    <property type="entry name" value="MFS"/>
    <property type="match status" value="1"/>
</dbReference>
<comment type="caution">
    <text evidence="8">The sequence shown here is derived from an EMBL/GenBank/DDBJ whole genome shotgun (WGS) entry which is preliminary data.</text>
</comment>
<dbReference type="GO" id="GO:0005351">
    <property type="term" value="F:carbohydrate:proton symporter activity"/>
    <property type="evidence" value="ECO:0007669"/>
    <property type="project" value="TreeGrafter"/>
</dbReference>
<proteinExistence type="inferred from homology"/>
<dbReference type="SUPFAM" id="SSF103473">
    <property type="entry name" value="MFS general substrate transporter"/>
    <property type="match status" value="1"/>
</dbReference>
<evidence type="ECO:0000256" key="4">
    <source>
        <dbReference type="ARBA" id="ARBA00022989"/>
    </source>
</evidence>
<accession>A0A1E3BH07</accession>
<keyword evidence="9" id="KW-1185">Reference proteome</keyword>
<feature type="transmembrane region" description="Helical" evidence="6">
    <location>
        <begin position="38"/>
        <end position="57"/>
    </location>
</feature>
<comment type="similarity">
    <text evidence="2">Belongs to the major facilitator superfamily. Sugar transporter (TC 2.A.1.1) family.</text>
</comment>
<evidence type="ECO:0000256" key="5">
    <source>
        <dbReference type="ARBA" id="ARBA00023136"/>
    </source>
</evidence>
<dbReference type="GO" id="GO:0016020">
    <property type="term" value="C:membrane"/>
    <property type="evidence" value="ECO:0007669"/>
    <property type="project" value="UniProtKB-SubCell"/>
</dbReference>
<dbReference type="Proteomes" id="UP000094569">
    <property type="component" value="Unassembled WGS sequence"/>
</dbReference>
<dbReference type="OrthoDB" id="6133115at2759"/>
<feature type="transmembrane region" description="Helical" evidence="6">
    <location>
        <begin position="66"/>
        <end position="86"/>
    </location>
</feature>
<dbReference type="InterPro" id="IPR050360">
    <property type="entry name" value="MFS_Sugar_Transporters"/>
</dbReference>
<evidence type="ECO:0000259" key="7">
    <source>
        <dbReference type="PROSITE" id="PS50850"/>
    </source>
</evidence>
<keyword evidence="5 6" id="KW-0472">Membrane</keyword>
<evidence type="ECO:0000313" key="9">
    <source>
        <dbReference type="Proteomes" id="UP000094569"/>
    </source>
</evidence>
<feature type="transmembrane region" description="Helical" evidence="6">
    <location>
        <begin position="155"/>
        <end position="176"/>
    </location>
</feature>
<reference evidence="8 9" key="1">
    <citation type="journal article" date="2016" name="BMC Genomics">
        <title>Comparative genomic and transcriptomic analyses of the Fuzhuan brick tea-fermentation fungus Aspergillus cristatus.</title>
        <authorList>
            <person name="Ge Y."/>
            <person name="Wang Y."/>
            <person name="Liu Y."/>
            <person name="Tan Y."/>
            <person name="Ren X."/>
            <person name="Zhang X."/>
            <person name="Hyde K.D."/>
            <person name="Liu Y."/>
            <person name="Liu Z."/>
        </authorList>
    </citation>
    <scope>NUCLEOTIDE SEQUENCE [LARGE SCALE GENOMIC DNA]</scope>
    <source>
        <strain evidence="8 9">GZAAS20.1005</strain>
    </source>
</reference>
<dbReference type="EMBL" id="JXNT01000003">
    <property type="protein sequence ID" value="ODM20250.1"/>
    <property type="molecule type" value="Genomic_DNA"/>
</dbReference>
<dbReference type="PANTHER" id="PTHR48022">
    <property type="entry name" value="PLASTIDIC GLUCOSE TRANSPORTER 4"/>
    <property type="match status" value="1"/>
</dbReference>
<evidence type="ECO:0000256" key="1">
    <source>
        <dbReference type="ARBA" id="ARBA00004141"/>
    </source>
</evidence>
<dbReference type="VEuPathDB" id="FungiDB:SI65_03303"/>
<evidence type="ECO:0000256" key="3">
    <source>
        <dbReference type="ARBA" id="ARBA00022692"/>
    </source>
</evidence>
<dbReference type="InterPro" id="IPR036259">
    <property type="entry name" value="MFS_trans_sf"/>
</dbReference>
<evidence type="ECO:0000313" key="8">
    <source>
        <dbReference type="EMBL" id="ODM20250.1"/>
    </source>
</evidence>
<dbReference type="InterPro" id="IPR020846">
    <property type="entry name" value="MFS_dom"/>
</dbReference>
<organism evidence="8 9">
    <name type="scientific">Aspergillus cristatus</name>
    <name type="common">Chinese Fuzhuan brick tea-fermentation fungus</name>
    <name type="synonym">Eurotium cristatum</name>
    <dbReference type="NCBI Taxonomy" id="573508"/>
    <lineage>
        <taxon>Eukaryota</taxon>
        <taxon>Fungi</taxon>
        <taxon>Dikarya</taxon>
        <taxon>Ascomycota</taxon>
        <taxon>Pezizomycotina</taxon>
        <taxon>Eurotiomycetes</taxon>
        <taxon>Eurotiomycetidae</taxon>
        <taxon>Eurotiales</taxon>
        <taxon>Aspergillaceae</taxon>
        <taxon>Aspergillus</taxon>
        <taxon>Aspergillus subgen. Aspergillus</taxon>
    </lineage>
</organism>
<dbReference type="AlphaFoldDB" id="A0A1E3BH07"/>
<dbReference type="Pfam" id="PF00083">
    <property type="entry name" value="Sugar_tr"/>
    <property type="match status" value="1"/>
</dbReference>
<keyword evidence="3 6" id="KW-0812">Transmembrane</keyword>